<dbReference type="InterPro" id="IPR036390">
    <property type="entry name" value="WH_DNA-bd_sf"/>
</dbReference>
<dbReference type="GO" id="GO:0003682">
    <property type="term" value="F:chromatin binding"/>
    <property type="evidence" value="ECO:0007669"/>
    <property type="project" value="TreeGrafter"/>
</dbReference>
<dbReference type="InterPro" id="IPR023093">
    <property type="entry name" value="ScpA-like_C"/>
</dbReference>
<dbReference type="EMBL" id="QZBD01000094">
    <property type="protein sequence ID" value="THY29901.1"/>
    <property type="molecule type" value="Genomic_DNA"/>
</dbReference>
<evidence type="ECO:0000259" key="6">
    <source>
        <dbReference type="Pfam" id="PF04825"/>
    </source>
</evidence>
<dbReference type="PANTHER" id="PTHR12585:SF69">
    <property type="entry name" value="FI11703P"/>
    <property type="match status" value="1"/>
</dbReference>
<dbReference type="InterPro" id="IPR006910">
    <property type="entry name" value="Rad21_Rec8_N"/>
</dbReference>
<dbReference type="InterPro" id="IPR006909">
    <property type="entry name" value="Rad21/Rec8_C_eu"/>
</dbReference>
<comment type="similarity">
    <text evidence="2">Belongs to the rad21 family.</text>
</comment>
<accession>A0A4S9LK03</accession>
<evidence type="ECO:0000259" key="5">
    <source>
        <dbReference type="Pfam" id="PF04824"/>
    </source>
</evidence>
<dbReference type="GO" id="GO:1990414">
    <property type="term" value="P:replication-born double-strand break repair via sister chromatid exchange"/>
    <property type="evidence" value="ECO:0007669"/>
    <property type="project" value="TreeGrafter"/>
</dbReference>
<proteinExistence type="inferred from homology"/>
<feature type="domain" description="Rad21/Rec8-like protein C-terminal eukaryotic" evidence="5">
    <location>
        <begin position="581"/>
        <end position="609"/>
    </location>
</feature>
<dbReference type="Proteomes" id="UP000306584">
    <property type="component" value="Unassembled WGS sequence"/>
</dbReference>
<feature type="compositionally biased region" description="Basic and acidic residues" evidence="4">
    <location>
        <begin position="1"/>
        <end position="33"/>
    </location>
</feature>
<dbReference type="Pfam" id="PF04824">
    <property type="entry name" value="Rad21_Rec8"/>
    <property type="match status" value="1"/>
</dbReference>
<feature type="region of interest" description="Disordered" evidence="4">
    <location>
        <begin position="1"/>
        <end position="37"/>
    </location>
</feature>
<evidence type="ECO:0000256" key="3">
    <source>
        <dbReference type="ARBA" id="ARBA00023242"/>
    </source>
</evidence>
<dbReference type="Gene3D" id="1.10.10.580">
    <property type="entry name" value="Structural maintenance of chromosome 1. Chain E"/>
    <property type="match status" value="1"/>
</dbReference>
<feature type="domain" description="Rad21/Rec8-like protein N-terminal" evidence="6">
    <location>
        <begin position="57"/>
        <end position="161"/>
    </location>
</feature>
<dbReference type="AlphaFoldDB" id="A0A4S9LK03"/>
<dbReference type="SUPFAM" id="SSF46785">
    <property type="entry name" value="Winged helix' DNA-binding domain"/>
    <property type="match status" value="1"/>
</dbReference>
<dbReference type="GO" id="GO:0007064">
    <property type="term" value="P:mitotic sister chromatid cohesion"/>
    <property type="evidence" value="ECO:0007669"/>
    <property type="project" value="TreeGrafter"/>
</dbReference>
<evidence type="ECO:0000313" key="7">
    <source>
        <dbReference type="EMBL" id="THY29901.1"/>
    </source>
</evidence>
<evidence type="ECO:0008006" key="9">
    <source>
        <dbReference type="Google" id="ProtNLM"/>
    </source>
</evidence>
<dbReference type="GO" id="GO:0005634">
    <property type="term" value="C:nucleus"/>
    <property type="evidence" value="ECO:0007669"/>
    <property type="project" value="UniProtKB-SubCell"/>
</dbReference>
<evidence type="ECO:0000256" key="4">
    <source>
        <dbReference type="SAM" id="MobiDB-lite"/>
    </source>
</evidence>
<dbReference type="CDD" id="cd21788">
    <property type="entry name" value="Rad21_Rec8_M_SpRad21p-like"/>
    <property type="match status" value="1"/>
</dbReference>
<dbReference type="Pfam" id="PF04825">
    <property type="entry name" value="Rad21_Rec8_N"/>
    <property type="match status" value="1"/>
</dbReference>
<name>A0A4S9LK03_AURPU</name>
<dbReference type="GO" id="GO:0030892">
    <property type="term" value="C:mitotic cohesin complex"/>
    <property type="evidence" value="ECO:0007669"/>
    <property type="project" value="TreeGrafter"/>
</dbReference>
<keyword evidence="3" id="KW-0539">Nucleus</keyword>
<sequence length="649" mass="71853">MDDLRDRRKSNEKSCADCASHRDRPKSQNRDASRVSLPVNTDASACWAYPPQHHNTMFYSETLLSKTGPLARVWLAANIERKLTKNNILQSDIGSSVHTIIKNDHAPIALRLSGQLLLGVVRIYSRKARYLLDDCNEALMKIKLAFRPGNVDLPSNQSHTANPAALVLPDTITELDLFAPMPDLDELLLDSTPGPGQDPTLLDWGTSQLLPESMDTRGDADRTLQLEDDDLGLDIGEDITERSPEIGRRAETPRPEFNDRSMLFQDDLDLDIGDTEVTIEKDVPMAPLPMDDDIEMGGLDLQIEESNLDALNRADVRRERDSVSPLSSVRSSVERDLEQTFQLEQHPTEIEQDETMIQAQQRAKRRKVLPADLNTELQNSQIRAQQEDRSKILKAPVFLPRDPVLLALMEMQKNGGFVSNILGDGRSMGWAPELRGVLSLEVVRTAGELKRKRDSGLPQIEIPEEEEEANAPEATTSPAPEAFQEPTLGADDFAPAFGGDDLPSIVEPAQEDEMEAYSPAPAFDETTMPVLHPADSGPVSLGTKHAVHLLRERFSDESGEPPSPSTRAQRSVLFTDFCPEERTSKQDATKMFFEVLVLGTKDAVKVEQSSDELGAPLRIRGKRGLWGDWAEMGAGGEIASQRPEVAVTI</sequence>
<comment type="caution">
    <text evidence="7">The sequence shown here is derived from an EMBL/GenBank/DDBJ whole genome shotgun (WGS) entry which is preliminary data.</text>
</comment>
<evidence type="ECO:0000256" key="1">
    <source>
        <dbReference type="ARBA" id="ARBA00004123"/>
    </source>
</evidence>
<comment type="subcellular location">
    <subcellularLocation>
        <location evidence="1">Nucleus</location>
    </subcellularLocation>
</comment>
<protein>
    <recommendedName>
        <fullName evidence="9">Rad21/Rec8-like protein N-terminal domain-containing protein</fullName>
    </recommendedName>
</protein>
<gene>
    <name evidence="7" type="ORF">D6D01_03415</name>
</gene>
<reference evidence="7 8" key="1">
    <citation type="submission" date="2018-10" db="EMBL/GenBank/DDBJ databases">
        <title>Fifty Aureobasidium pullulans genomes reveal a recombining polyextremotolerant generalist.</title>
        <authorList>
            <person name="Gostincar C."/>
            <person name="Turk M."/>
            <person name="Zajc J."/>
            <person name="Gunde-Cimerman N."/>
        </authorList>
    </citation>
    <scope>NUCLEOTIDE SEQUENCE [LARGE SCALE GENOMIC DNA]</scope>
    <source>
        <strain evidence="7 8">EXF-6604</strain>
    </source>
</reference>
<evidence type="ECO:0000256" key="2">
    <source>
        <dbReference type="ARBA" id="ARBA00009870"/>
    </source>
</evidence>
<dbReference type="PANTHER" id="PTHR12585">
    <property type="entry name" value="SCC1 / RAD21 FAMILY MEMBER"/>
    <property type="match status" value="1"/>
</dbReference>
<dbReference type="InterPro" id="IPR039781">
    <property type="entry name" value="Rad21/Rec8-like"/>
</dbReference>
<feature type="region of interest" description="Disordered" evidence="4">
    <location>
        <begin position="450"/>
        <end position="478"/>
    </location>
</feature>
<evidence type="ECO:0000313" key="8">
    <source>
        <dbReference type="Proteomes" id="UP000306584"/>
    </source>
</evidence>
<organism evidence="7 8">
    <name type="scientific">Aureobasidium pullulans</name>
    <name type="common">Black yeast</name>
    <name type="synonym">Pullularia pullulans</name>
    <dbReference type="NCBI Taxonomy" id="5580"/>
    <lineage>
        <taxon>Eukaryota</taxon>
        <taxon>Fungi</taxon>
        <taxon>Dikarya</taxon>
        <taxon>Ascomycota</taxon>
        <taxon>Pezizomycotina</taxon>
        <taxon>Dothideomycetes</taxon>
        <taxon>Dothideomycetidae</taxon>
        <taxon>Dothideales</taxon>
        <taxon>Saccotheciaceae</taxon>
        <taxon>Aureobasidium</taxon>
    </lineage>
</organism>
<dbReference type="FunFam" id="1.10.10.580:FF:000004">
    <property type="entry name" value="Double-strand-break repair protein rad21"/>
    <property type="match status" value="1"/>
</dbReference>